<comment type="caution">
    <text evidence="2">The sequence shown here is derived from an EMBL/GenBank/DDBJ whole genome shotgun (WGS) entry which is preliminary data.</text>
</comment>
<dbReference type="Proteomes" id="UP000325313">
    <property type="component" value="Unassembled WGS sequence"/>
</dbReference>
<dbReference type="EMBL" id="VDEP01000106">
    <property type="protein sequence ID" value="KAA1130732.1"/>
    <property type="molecule type" value="Genomic_DNA"/>
</dbReference>
<organism evidence="2 3">
    <name type="scientific">Puccinia graminis f. sp. tritici</name>
    <dbReference type="NCBI Taxonomy" id="56615"/>
    <lineage>
        <taxon>Eukaryota</taxon>
        <taxon>Fungi</taxon>
        <taxon>Dikarya</taxon>
        <taxon>Basidiomycota</taxon>
        <taxon>Pucciniomycotina</taxon>
        <taxon>Pucciniomycetes</taxon>
        <taxon>Pucciniales</taxon>
        <taxon>Pucciniaceae</taxon>
        <taxon>Puccinia</taxon>
    </lineage>
</organism>
<evidence type="ECO:0000256" key="1">
    <source>
        <dbReference type="SAM" id="MobiDB-lite"/>
    </source>
</evidence>
<feature type="region of interest" description="Disordered" evidence="1">
    <location>
        <begin position="83"/>
        <end position="116"/>
    </location>
</feature>
<gene>
    <name evidence="2" type="ORF">PGTUg99_008548</name>
</gene>
<name>A0A5B0RZ42_PUCGR</name>
<protein>
    <submittedName>
        <fullName evidence="2">Uncharacterized protein</fullName>
    </submittedName>
</protein>
<sequence length="116" mass="12853">MNGTLLEVERISEKSEIHILRVEGREKEILDCQNLNNHPSCQAENPDELSFSAGVIIAIALAMGVLADSNQADQNLGSVIGIDQGCHHDRRPQRSPNRQRTDGRSDVELLNNQNRA</sequence>
<dbReference type="AlphaFoldDB" id="A0A5B0RZ42"/>
<accession>A0A5B0RZ42</accession>
<reference evidence="2 3" key="1">
    <citation type="submission" date="2019-05" db="EMBL/GenBank/DDBJ databases">
        <title>Emergence of the Ug99 lineage of the wheat stem rust pathogen through somatic hybridization.</title>
        <authorList>
            <person name="Li F."/>
            <person name="Upadhyaya N.M."/>
            <person name="Sperschneider J."/>
            <person name="Matny O."/>
            <person name="Nguyen-Phuc H."/>
            <person name="Mago R."/>
            <person name="Raley C."/>
            <person name="Miller M.E."/>
            <person name="Silverstein K.A.T."/>
            <person name="Henningsen E."/>
            <person name="Hirsch C.D."/>
            <person name="Visser B."/>
            <person name="Pretorius Z.A."/>
            <person name="Steffenson B.J."/>
            <person name="Schwessinger B."/>
            <person name="Dodds P.N."/>
            <person name="Figueroa M."/>
        </authorList>
    </citation>
    <scope>NUCLEOTIDE SEQUENCE [LARGE SCALE GENOMIC DNA]</scope>
    <source>
        <strain evidence="2 3">Ug99</strain>
    </source>
</reference>
<evidence type="ECO:0000313" key="3">
    <source>
        <dbReference type="Proteomes" id="UP000325313"/>
    </source>
</evidence>
<proteinExistence type="predicted"/>
<evidence type="ECO:0000313" key="2">
    <source>
        <dbReference type="EMBL" id="KAA1130732.1"/>
    </source>
</evidence>